<feature type="region of interest" description="Disordered" evidence="12">
    <location>
        <begin position="149"/>
        <end position="219"/>
    </location>
</feature>
<evidence type="ECO:0000256" key="12">
    <source>
        <dbReference type="SAM" id="MobiDB-lite"/>
    </source>
</evidence>
<feature type="domain" description="C2H2-type" evidence="13">
    <location>
        <begin position="1034"/>
        <end position="1061"/>
    </location>
</feature>
<dbReference type="Gene3D" id="3.30.160.60">
    <property type="entry name" value="Classic Zinc Finger"/>
    <property type="match status" value="12"/>
</dbReference>
<dbReference type="GeneID" id="105268676"/>
<name>A0A9R1TCR6_9HYME</name>
<keyword evidence="2 11" id="KW-0479">Metal-binding</keyword>
<dbReference type="KEGG" id="fas:105268676"/>
<feature type="domain" description="C2H2-type" evidence="13">
    <location>
        <begin position="392"/>
        <end position="420"/>
    </location>
</feature>
<dbReference type="Gene3D" id="3.40.1800.20">
    <property type="match status" value="1"/>
</dbReference>
<feature type="region of interest" description="Disordered" evidence="12">
    <location>
        <begin position="1116"/>
        <end position="1140"/>
    </location>
</feature>
<dbReference type="GO" id="GO:0030674">
    <property type="term" value="F:protein-macromolecule adaptor activity"/>
    <property type="evidence" value="ECO:0007669"/>
    <property type="project" value="UniProtKB-ARBA"/>
</dbReference>
<dbReference type="InterPro" id="IPR013087">
    <property type="entry name" value="Znf_C2H2_type"/>
</dbReference>
<evidence type="ECO:0000259" key="14">
    <source>
        <dbReference type="PROSITE" id="PS51915"/>
    </source>
</evidence>
<dbReference type="PANTHER" id="PTHR24408:SF58">
    <property type="entry name" value="TRANSCRIPTION FACTOR (TFIIIA), PUTATIVE (AFU_ORTHOLOGUE AFUA_1G05150)-RELATED"/>
    <property type="match status" value="1"/>
</dbReference>
<evidence type="ECO:0000256" key="8">
    <source>
        <dbReference type="ARBA" id="ARBA00023163"/>
    </source>
</evidence>
<dbReference type="Proteomes" id="UP000694866">
    <property type="component" value="Unplaced"/>
</dbReference>
<gene>
    <name evidence="16" type="primary">LOC105268676</name>
</gene>
<dbReference type="Pfam" id="PF13912">
    <property type="entry name" value="zf-C2H2_6"/>
    <property type="match status" value="2"/>
</dbReference>
<evidence type="ECO:0000313" key="15">
    <source>
        <dbReference type="Proteomes" id="UP000694866"/>
    </source>
</evidence>
<evidence type="ECO:0000256" key="9">
    <source>
        <dbReference type="ARBA" id="ARBA00023242"/>
    </source>
</evidence>
<dbReference type="PANTHER" id="PTHR24408">
    <property type="entry name" value="ZINC FINGER PROTEIN"/>
    <property type="match status" value="1"/>
</dbReference>
<dbReference type="FunFam" id="3.30.160.60:FF:000087">
    <property type="entry name" value="Zinc finger protein 354B"/>
    <property type="match status" value="1"/>
</dbReference>
<keyword evidence="5 11" id="KW-0862">Zinc</keyword>
<dbReference type="GO" id="GO:0005634">
    <property type="term" value="C:nucleus"/>
    <property type="evidence" value="ECO:0007669"/>
    <property type="project" value="UniProtKB-SubCell"/>
</dbReference>
<dbReference type="GO" id="GO:0000981">
    <property type="term" value="F:DNA-binding transcription factor activity, RNA polymerase II-specific"/>
    <property type="evidence" value="ECO:0007669"/>
    <property type="project" value="TreeGrafter"/>
</dbReference>
<feature type="domain" description="C2H2-type" evidence="13">
    <location>
        <begin position="921"/>
        <end position="948"/>
    </location>
</feature>
<feature type="compositionally biased region" description="Acidic residues" evidence="12">
    <location>
        <begin position="181"/>
        <end position="200"/>
    </location>
</feature>
<feature type="compositionally biased region" description="Acidic residues" evidence="12">
    <location>
        <begin position="745"/>
        <end position="759"/>
    </location>
</feature>
<evidence type="ECO:0000259" key="13">
    <source>
        <dbReference type="PROSITE" id="PS50157"/>
    </source>
</evidence>
<dbReference type="InterPro" id="IPR012934">
    <property type="entry name" value="Znf_AD"/>
</dbReference>
<dbReference type="SUPFAM" id="SSF57667">
    <property type="entry name" value="beta-beta-alpha zinc fingers"/>
    <property type="match status" value="7"/>
</dbReference>
<evidence type="ECO:0000256" key="7">
    <source>
        <dbReference type="ARBA" id="ARBA00023125"/>
    </source>
</evidence>
<dbReference type="FunFam" id="3.30.160.60:FF:000688">
    <property type="entry name" value="zinc finger protein 197 isoform X1"/>
    <property type="match status" value="1"/>
</dbReference>
<dbReference type="FunFam" id="3.30.160.60:FF:000100">
    <property type="entry name" value="Zinc finger 45-like"/>
    <property type="match status" value="1"/>
</dbReference>
<dbReference type="PROSITE" id="PS00028">
    <property type="entry name" value="ZINC_FINGER_C2H2_1"/>
    <property type="match status" value="15"/>
</dbReference>
<feature type="domain" description="C2H2-type" evidence="13">
    <location>
        <begin position="1006"/>
        <end position="1033"/>
    </location>
</feature>
<evidence type="ECO:0000256" key="2">
    <source>
        <dbReference type="ARBA" id="ARBA00022723"/>
    </source>
</evidence>
<feature type="domain" description="C2H2-type" evidence="13">
    <location>
        <begin position="477"/>
        <end position="504"/>
    </location>
</feature>
<dbReference type="PROSITE" id="PS51915">
    <property type="entry name" value="ZAD"/>
    <property type="match status" value="1"/>
</dbReference>
<feature type="domain" description="C2H2-type" evidence="13">
    <location>
        <begin position="505"/>
        <end position="532"/>
    </location>
</feature>
<protein>
    <submittedName>
        <fullName evidence="16">Zinc finger protein 423</fullName>
    </submittedName>
</protein>
<feature type="domain" description="C2H2-type" evidence="13">
    <location>
        <begin position="1062"/>
        <end position="1089"/>
    </location>
</feature>
<dbReference type="GO" id="GO:0043565">
    <property type="term" value="F:sequence-specific DNA binding"/>
    <property type="evidence" value="ECO:0007669"/>
    <property type="project" value="TreeGrafter"/>
</dbReference>
<dbReference type="AlphaFoldDB" id="A0A9R1TCR6"/>
<organism evidence="15 16">
    <name type="scientific">Fopius arisanus</name>
    <dbReference type="NCBI Taxonomy" id="64838"/>
    <lineage>
        <taxon>Eukaryota</taxon>
        <taxon>Metazoa</taxon>
        <taxon>Ecdysozoa</taxon>
        <taxon>Arthropoda</taxon>
        <taxon>Hexapoda</taxon>
        <taxon>Insecta</taxon>
        <taxon>Pterygota</taxon>
        <taxon>Neoptera</taxon>
        <taxon>Endopterygota</taxon>
        <taxon>Hymenoptera</taxon>
        <taxon>Apocrita</taxon>
        <taxon>Ichneumonoidea</taxon>
        <taxon>Braconidae</taxon>
        <taxon>Opiinae</taxon>
        <taxon>Fopius</taxon>
    </lineage>
</organism>
<feature type="region of interest" description="Disordered" evidence="12">
    <location>
        <begin position="243"/>
        <end position="282"/>
    </location>
</feature>
<evidence type="ECO:0000313" key="16">
    <source>
        <dbReference type="RefSeq" id="XP_011306735.1"/>
    </source>
</evidence>
<feature type="domain" description="C2H2-type" evidence="13">
    <location>
        <begin position="949"/>
        <end position="977"/>
    </location>
</feature>
<feature type="compositionally biased region" description="Polar residues" evidence="12">
    <location>
        <begin position="149"/>
        <end position="172"/>
    </location>
</feature>
<feature type="domain" description="C2H2-type" evidence="13">
    <location>
        <begin position="448"/>
        <end position="476"/>
    </location>
</feature>
<dbReference type="GO" id="GO:0048598">
    <property type="term" value="P:embryonic morphogenesis"/>
    <property type="evidence" value="ECO:0007669"/>
    <property type="project" value="UniProtKB-ARBA"/>
</dbReference>
<feature type="domain" description="C2H2-type" evidence="13">
    <location>
        <begin position="977"/>
        <end position="1005"/>
    </location>
</feature>
<dbReference type="PROSITE" id="PS50157">
    <property type="entry name" value="ZINC_FINGER_C2H2_2"/>
    <property type="match status" value="14"/>
</dbReference>
<dbReference type="InterPro" id="IPR036236">
    <property type="entry name" value="Znf_C2H2_sf"/>
</dbReference>
<dbReference type="Pfam" id="PF07776">
    <property type="entry name" value="zf-AD"/>
    <property type="match status" value="1"/>
</dbReference>
<evidence type="ECO:0000256" key="1">
    <source>
        <dbReference type="ARBA" id="ARBA00004123"/>
    </source>
</evidence>
<evidence type="ECO:0000256" key="4">
    <source>
        <dbReference type="ARBA" id="ARBA00022771"/>
    </source>
</evidence>
<feature type="region of interest" description="Disordered" evidence="12">
    <location>
        <begin position="733"/>
        <end position="761"/>
    </location>
</feature>
<keyword evidence="9" id="KW-0539">Nucleus</keyword>
<feature type="region of interest" description="Disordered" evidence="12">
    <location>
        <begin position="781"/>
        <end position="803"/>
    </location>
</feature>
<dbReference type="FunFam" id="3.30.160.60:FF:000624">
    <property type="entry name" value="zinc finger protein 697"/>
    <property type="match status" value="2"/>
</dbReference>
<evidence type="ECO:0000256" key="10">
    <source>
        <dbReference type="PROSITE-ProRule" id="PRU00042"/>
    </source>
</evidence>
<dbReference type="RefSeq" id="XP_011306735.1">
    <property type="nucleotide sequence ID" value="XM_011308433.1"/>
</dbReference>
<keyword evidence="8" id="KW-0804">Transcription</keyword>
<dbReference type="OrthoDB" id="6077919at2759"/>
<dbReference type="SUPFAM" id="SSF57716">
    <property type="entry name" value="Glucocorticoid receptor-like (DNA-binding domain)"/>
    <property type="match status" value="1"/>
</dbReference>
<feature type="domain" description="C2H2-type" evidence="13">
    <location>
        <begin position="533"/>
        <end position="560"/>
    </location>
</feature>
<evidence type="ECO:0000256" key="5">
    <source>
        <dbReference type="ARBA" id="ARBA00022833"/>
    </source>
</evidence>
<dbReference type="Pfam" id="PF00096">
    <property type="entry name" value="zf-C2H2"/>
    <property type="match status" value="6"/>
</dbReference>
<dbReference type="SMART" id="SM00355">
    <property type="entry name" value="ZnF_C2H2"/>
    <property type="match status" value="17"/>
</dbReference>
<keyword evidence="7" id="KW-0238">DNA-binding</keyword>
<keyword evidence="15" id="KW-1185">Reference proteome</keyword>
<feature type="binding site" evidence="11">
    <location>
        <position position="56"/>
    </location>
    <ligand>
        <name>Zn(2+)</name>
        <dbReference type="ChEBI" id="CHEBI:29105"/>
    </ligand>
</feature>
<accession>A0A9R1TCR6</accession>
<feature type="compositionally biased region" description="Basic and acidic residues" evidence="12">
    <location>
        <begin position="255"/>
        <end position="271"/>
    </location>
</feature>
<dbReference type="SMART" id="SM00868">
    <property type="entry name" value="zf-AD"/>
    <property type="match status" value="2"/>
</dbReference>
<evidence type="ECO:0000256" key="3">
    <source>
        <dbReference type="ARBA" id="ARBA00022737"/>
    </source>
</evidence>
<feature type="binding site" evidence="11">
    <location>
        <position position="10"/>
    </location>
    <ligand>
        <name>Zn(2+)</name>
        <dbReference type="ChEBI" id="CHEBI:29105"/>
    </ligand>
</feature>
<keyword evidence="6" id="KW-0805">Transcription regulation</keyword>
<evidence type="ECO:0000256" key="6">
    <source>
        <dbReference type="ARBA" id="ARBA00023015"/>
    </source>
</evidence>
<evidence type="ECO:0000256" key="11">
    <source>
        <dbReference type="PROSITE-ProRule" id="PRU01263"/>
    </source>
</evidence>
<feature type="binding site" evidence="11">
    <location>
        <position position="59"/>
    </location>
    <ligand>
        <name>Zn(2+)</name>
        <dbReference type="ChEBI" id="CHEBI:29105"/>
    </ligand>
</feature>
<feature type="compositionally biased region" description="Acidic residues" evidence="12">
    <location>
        <begin position="781"/>
        <end position="792"/>
    </location>
</feature>
<comment type="subcellular location">
    <subcellularLocation>
        <location evidence="1">Nucleus</location>
    </subcellularLocation>
</comment>
<reference evidence="16" key="1">
    <citation type="submission" date="2025-08" db="UniProtKB">
        <authorList>
            <consortium name="RefSeq"/>
        </authorList>
    </citation>
    <scope>IDENTIFICATION</scope>
    <source>
        <strain evidence="16">USDA-PBARC FA_bdor</strain>
        <tissue evidence="16">Whole organism</tissue>
    </source>
</reference>
<sequence>MSSYDCMDLCRLCLVKDRVSVPIFEGEGDVRQIFLKIAACLPVKVGREDKLPKKICDDCVYKVELLYEFWNTTANAEKQLLQWLGEDGEDKQGYVSNVMESELMKQETVENRLESSVMQSEDHQNSMNMNMMDQMGLTMPIIMTTDQQQITSVPMSSSGNNIQAVPGTSAQSPRGRKSGNNEEDEEESEDEDNSDDDCDNDGGINVKEETPETGRNVEPSFVNVTIPCDEAGPSGLQQQKLSEIPEMVMGPSSEGDPKSGRRRDINRSKDKPLKKRKSSVKTPRIILKLKNGGRPRIPINSLNSQLKRSPQAVRDFLDLISCEFCGFKCNDKPTMSTHLSDNHTDDDFLMKSPGTRIEGTKKFSCNMCGMICAKRETLNAHYIRRHTEKYEYSCDKCIKKFKIKGDLTTHLKRSHSDDPVVCDVCGKSCRDKHSLYLHQKYSHYKGKYTCEKCGKCLTTEENLAHHLKYQHEKKERKMCEECGKTFASVFDLRKHMRIHTGERPYRCSICSRTFSRQCGLNQHLLLHTGEKLYICDVCGRSFAQKSGLIGHRKKHKGDLPPLPHVQIDHIVKSLKKNYFLFCRSTQKLRDDEDHGLFIFDRASVVMRKWQILEFDGKPYYAFVPENEEPLDPEEIRNLEDPEESHNESKPKLEVIESEGETLQNDESFYDYQLSSPEGEEPEELTDDVKPILLNGITDSEKAEKGDLYQVKIEGSVITLEKLAENVEELKTSESILPEIEGNQTADEDTEKLEDDEEQPQEVPNYAKQELEAIEFVGVDAEDEDEEQVDDVEPVTKETSPTIESKRKTKYSPVIPTTTATLKCKVCGETFGSAIAFRKHVAWTHKKKVCIQEDGAYICAVCDYRTLKKTLFAAHLERKHETWPRKGQGSLVFPCAVCGFVCRSKHSLQSHFIRKHTDKYEHQCKFCPKKFKVKGDLTNHVRFHHKESPIKCDVCGKLCQNTGSLYVHQKWAHYKPKYECPICKRRMVTQENLDQHMVTQHEKREKIVCAECGKTFTKKDSFKRHMAVHTGSKPHACPICSKPFARQSQLRQHVLIHTGKRPFVCDICGKAFTQKPGLICHRKTHPGPHPPLPVMPIADLVNEFTAGYLQETVNIGNDEDEGEFESEESDEEVDQIEEISE</sequence>
<proteinExistence type="predicted"/>
<feature type="domain" description="C2H2-type" evidence="13">
    <location>
        <begin position="363"/>
        <end position="391"/>
    </location>
</feature>
<feature type="domain" description="C2H2-type" evidence="13">
    <location>
        <begin position="821"/>
        <end position="844"/>
    </location>
</feature>
<dbReference type="GO" id="GO:0008270">
    <property type="term" value="F:zinc ion binding"/>
    <property type="evidence" value="ECO:0007669"/>
    <property type="project" value="UniProtKB-UniRule"/>
</dbReference>
<feature type="domain" description="C2H2-type" evidence="13">
    <location>
        <begin position="420"/>
        <end position="448"/>
    </location>
</feature>
<feature type="binding site" evidence="11">
    <location>
        <position position="13"/>
    </location>
    <ligand>
        <name>Zn(2+)</name>
        <dbReference type="ChEBI" id="CHEBI:29105"/>
    </ligand>
</feature>
<keyword evidence="3" id="KW-0677">Repeat</keyword>
<dbReference type="FunFam" id="3.30.160.60:FF:000882">
    <property type="entry name" value="Predicted gene, 21060"/>
    <property type="match status" value="1"/>
</dbReference>
<keyword evidence="4 10" id="KW-0863">Zinc-finger</keyword>
<feature type="domain" description="ZAD" evidence="14">
    <location>
        <begin position="8"/>
        <end position="83"/>
    </location>
</feature>